<evidence type="ECO:0000313" key="3">
    <source>
        <dbReference type="Proteomes" id="UP000245469"/>
    </source>
</evidence>
<name>A0A316AB89_9ACTN</name>
<keyword evidence="3" id="KW-1185">Reference proteome</keyword>
<dbReference type="EMBL" id="QGDQ01000008">
    <property type="protein sequence ID" value="PWJ54124.1"/>
    <property type="molecule type" value="Genomic_DNA"/>
</dbReference>
<dbReference type="AlphaFoldDB" id="A0A316AB89"/>
<evidence type="ECO:0000313" key="2">
    <source>
        <dbReference type="EMBL" id="PWJ54124.1"/>
    </source>
</evidence>
<reference evidence="2 3" key="1">
    <citation type="submission" date="2018-03" db="EMBL/GenBank/DDBJ databases">
        <title>Genomic Encyclopedia of Archaeal and Bacterial Type Strains, Phase II (KMG-II): from individual species to whole genera.</title>
        <authorList>
            <person name="Goeker M."/>
        </authorList>
    </citation>
    <scope>NUCLEOTIDE SEQUENCE [LARGE SCALE GENOMIC DNA]</scope>
    <source>
        <strain evidence="2 3">DSM 44889</strain>
    </source>
</reference>
<dbReference type="OrthoDB" id="5194862at2"/>
<gene>
    <name evidence="2" type="ORF">BXY45_10831</name>
</gene>
<feature type="transmembrane region" description="Helical" evidence="1">
    <location>
        <begin position="12"/>
        <end position="30"/>
    </location>
</feature>
<sequence>MFPVPEGVPTLLLAAVPVAVLAVIVVNLVVRSRRGEFGRDAGGRRRAPWLWPVLIGVGAFAVLKLVTDR</sequence>
<evidence type="ECO:0000256" key="1">
    <source>
        <dbReference type="SAM" id="Phobius"/>
    </source>
</evidence>
<protein>
    <submittedName>
        <fullName evidence="2">Uncharacterized protein</fullName>
    </submittedName>
</protein>
<keyword evidence="1" id="KW-0472">Membrane</keyword>
<feature type="transmembrane region" description="Helical" evidence="1">
    <location>
        <begin position="50"/>
        <end position="67"/>
    </location>
</feature>
<comment type="caution">
    <text evidence="2">The sequence shown here is derived from an EMBL/GenBank/DDBJ whole genome shotgun (WGS) entry which is preliminary data.</text>
</comment>
<dbReference type="Proteomes" id="UP000245469">
    <property type="component" value="Unassembled WGS sequence"/>
</dbReference>
<keyword evidence="1" id="KW-0812">Transmembrane</keyword>
<keyword evidence="1" id="KW-1133">Transmembrane helix</keyword>
<organism evidence="2 3">
    <name type="scientific">Quadrisphaera granulorum</name>
    <dbReference type="NCBI Taxonomy" id="317664"/>
    <lineage>
        <taxon>Bacteria</taxon>
        <taxon>Bacillati</taxon>
        <taxon>Actinomycetota</taxon>
        <taxon>Actinomycetes</taxon>
        <taxon>Kineosporiales</taxon>
        <taxon>Kineosporiaceae</taxon>
        <taxon>Quadrisphaera</taxon>
    </lineage>
</organism>
<proteinExistence type="predicted"/>
<accession>A0A316AB89</accession>